<feature type="compositionally biased region" description="Acidic residues" evidence="15">
    <location>
        <begin position="62"/>
        <end position="77"/>
    </location>
</feature>
<evidence type="ECO:0000313" key="18">
    <source>
        <dbReference type="EMBL" id="KAK1697379.1"/>
    </source>
</evidence>
<dbReference type="GO" id="GO:0003756">
    <property type="term" value="F:protein disulfide isomerase activity"/>
    <property type="evidence" value="ECO:0007669"/>
    <property type="project" value="UniProtKB-EC"/>
</dbReference>
<evidence type="ECO:0000256" key="16">
    <source>
        <dbReference type="SAM" id="SignalP"/>
    </source>
</evidence>
<dbReference type="FunFam" id="3.40.30.10:FF:000042">
    <property type="entry name" value="protein disulfide-isomerase A2"/>
    <property type="match status" value="1"/>
</dbReference>
<keyword evidence="7" id="KW-0256">Endoplasmic reticulum</keyword>
<reference evidence="18" key="1">
    <citation type="submission" date="2023-07" db="EMBL/GenBank/DDBJ databases">
        <title>A chromosome-level genome assembly of Lolium multiflorum.</title>
        <authorList>
            <person name="Chen Y."/>
            <person name="Copetti D."/>
            <person name="Kolliker R."/>
            <person name="Studer B."/>
        </authorList>
    </citation>
    <scope>NUCLEOTIDE SEQUENCE</scope>
    <source>
        <strain evidence="18">02402/16</strain>
        <tissue evidence="18">Leaf</tissue>
    </source>
</reference>
<evidence type="ECO:0000256" key="9">
    <source>
        <dbReference type="ARBA" id="ARBA00023180"/>
    </source>
</evidence>
<dbReference type="CDD" id="cd02982">
    <property type="entry name" value="PDI_b'_family"/>
    <property type="match status" value="1"/>
</dbReference>
<evidence type="ECO:0000256" key="6">
    <source>
        <dbReference type="ARBA" id="ARBA00022737"/>
    </source>
</evidence>
<dbReference type="EC" id="5.3.4.1" evidence="4"/>
<evidence type="ECO:0000256" key="3">
    <source>
        <dbReference type="ARBA" id="ARBA00006347"/>
    </source>
</evidence>
<comment type="caution">
    <text evidence="18">The sequence shown here is derived from an EMBL/GenBank/DDBJ whole genome shotgun (WGS) entry which is preliminary data.</text>
</comment>
<dbReference type="FunFam" id="3.40.30.10:FF:000109">
    <property type="entry name" value="Protein disulfide-isomerase"/>
    <property type="match status" value="1"/>
</dbReference>
<feature type="region of interest" description="Disordered" evidence="15">
    <location>
        <begin position="541"/>
        <end position="564"/>
    </location>
</feature>
<evidence type="ECO:0000259" key="17">
    <source>
        <dbReference type="PROSITE" id="PS51352"/>
    </source>
</evidence>
<feature type="region of interest" description="Disordered" evidence="15">
    <location>
        <begin position="49"/>
        <end position="77"/>
    </location>
</feature>
<dbReference type="Pfam" id="PF00085">
    <property type="entry name" value="Thioredoxin"/>
    <property type="match status" value="2"/>
</dbReference>
<dbReference type="GO" id="GO:0006457">
    <property type="term" value="P:protein folding"/>
    <property type="evidence" value="ECO:0007669"/>
    <property type="project" value="TreeGrafter"/>
</dbReference>
<evidence type="ECO:0000256" key="14">
    <source>
        <dbReference type="PIRSR" id="PIRSR605792-51"/>
    </source>
</evidence>
<evidence type="ECO:0000256" key="4">
    <source>
        <dbReference type="ARBA" id="ARBA00012723"/>
    </source>
</evidence>
<evidence type="ECO:0000313" key="19">
    <source>
        <dbReference type="Proteomes" id="UP001231189"/>
    </source>
</evidence>
<accession>A0AAD8U5B1</accession>
<feature type="disulfide bond" description="Redox-active" evidence="14">
    <location>
        <begin position="115"/>
        <end position="118"/>
    </location>
</feature>
<keyword evidence="8 14" id="KW-1015">Disulfide bond</keyword>
<dbReference type="Proteomes" id="UP001231189">
    <property type="component" value="Unassembled WGS sequence"/>
</dbReference>
<dbReference type="FunFam" id="3.40.30.10:FF:000134">
    <property type="entry name" value="Protein disulfide-isomerase"/>
    <property type="match status" value="1"/>
</dbReference>
<comment type="catalytic activity">
    <reaction evidence="1">
        <text>Catalyzes the rearrangement of -S-S- bonds in proteins.</text>
        <dbReference type="EC" id="5.3.4.1"/>
    </reaction>
</comment>
<dbReference type="PANTHER" id="PTHR18929:SF246">
    <property type="entry name" value="PROTEIN DISULFIDE ISOMERASE-LIKE 1-4"/>
    <property type="match status" value="1"/>
</dbReference>
<feature type="domain" description="Thioredoxin" evidence="17">
    <location>
        <begin position="39"/>
        <end position="193"/>
    </location>
</feature>
<keyword evidence="10" id="KW-0413">Isomerase</keyword>
<dbReference type="CDD" id="cd02995">
    <property type="entry name" value="PDI_a_PDI_a'_C"/>
    <property type="match status" value="1"/>
</dbReference>
<dbReference type="Pfam" id="PF13848">
    <property type="entry name" value="Thioredoxin_6"/>
    <property type="match status" value="1"/>
</dbReference>
<protein>
    <recommendedName>
        <fullName evidence="13">Protein disulfide isomerase-like 1-4</fullName>
        <ecNumber evidence="4">5.3.4.1</ecNumber>
    </recommendedName>
</protein>
<dbReference type="InterPro" id="IPR005792">
    <property type="entry name" value="Prot_disulphide_isomerase"/>
</dbReference>
<dbReference type="PROSITE" id="PS00194">
    <property type="entry name" value="THIOREDOXIN_1"/>
    <property type="match status" value="1"/>
</dbReference>
<evidence type="ECO:0000256" key="13">
    <source>
        <dbReference type="ARBA" id="ARBA00069403"/>
    </source>
</evidence>
<feature type="disulfide bond" description="Redox-active" evidence="14">
    <location>
        <begin position="456"/>
        <end position="459"/>
    </location>
</feature>
<dbReference type="PRINTS" id="PR00421">
    <property type="entry name" value="THIOREDOXIN"/>
</dbReference>
<dbReference type="PANTHER" id="PTHR18929">
    <property type="entry name" value="PROTEIN DISULFIDE ISOMERASE"/>
    <property type="match status" value="1"/>
</dbReference>
<dbReference type="NCBIfam" id="TIGR01130">
    <property type="entry name" value="ER_PDI_fam"/>
    <property type="match status" value="1"/>
</dbReference>
<keyword evidence="19" id="KW-1185">Reference proteome</keyword>
<dbReference type="FunFam" id="3.40.30.10:FF:000023">
    <property type="entry name" value="Protein disulfide-isomerase"/>
    <property type="match status" value="1"/>
</dbReference>
<keyword evidence="6" id="KW-0677">Repeat</keyword>
<feature type="domain" description="Thioredoxin" evidence="17">
    <location>
        <begin position="414"/>
        <end position="535"/>
    </location>
</feature>
<dbReference type="AlphaFoldDB" id="A0AAD8U5B1"/>
<evidence type="ECO:0000256" key="7">
    <source>
        <dbReference type="ARBA" id="ARBA00022824"/>
    </source>
</evidence>
<comment type="similarity">
    <text evidence="3">Belongs to the protein disulfide isomerase family.</text>
</comment>
<evidence type="ECO:0000256" key="15">
    <source>
        <dbReference type="SAM" id="MobiDB-lite"/>
    </source>
</evidence>
<comment type="function">
    <text evidence="12">Acts as a protein-folding catalyst that interacts with nascent polypeptides to catalyze the formation, isomerization, and reduction or oxidation of disulfide bonds. May play a role in storage protein biogenesis.</text>
</comment>
<dbReference type="GO" id="GO:0005788">
    <property type="term" value="C:endoplasmic reticulum lumen"/>
    <property type="evidence" value="ECO:0007669"/>
    <property type="project" value="UniProtKB-SubCell"/>
</dbReference>
<sequence>MPAMALPRSLPLLFLFLLLLSTPLLLAASAGDEDLDYIIDNADDIPANDPEAWLQDGSSSSSDDEDEDPFDQDSEDEDFGAEIDETHVVLLAAANFSSFLAARRHAMVEFYAPWCSHCRALAPDYAAAAASLAAQQVDVALAKVDATEDAELTEQYGVQGFPTLLFFIDGVHKEYPGERTKDAILAWITKKLGPAVQNVTTADEAERVLTGEETAVLAFLHSLSGAHSDELAAASRLVETVNFYQTTTPDVAKLFHIDPKAERPSVVLLKKEEEKLTVYDGDFRASAIAEFVSANKLPLITTLTQENAPAIFDSPIKKQILLFAVANEASKFLPIFKEAAKPFKGKLLFVFVERDNEEVGEPVANYFGITGQETTILAYTGNEDAKKFFLSGEMLLDNIKEFAQDFLEDKLTPFYKSDPVPESNDEDVKIVVGKNIDQVVLDESKDVLLEIYAPWCGHCQTLEPTYKKLAKHLHGIDSLVIAKMDGTNNEHPRAKPDGFPTILFYPAGKKGFEPITFEGDRTVVEMYKFIKKHASIPFKLKRPDSSAARTESSENSGSNLKDEL</sequence>
<evidence type="ECO:0000256" key="12">
    <source>
        <dbReference type="ARBA" id="ARBA00060135"/>
    </source>
</evidence>
<feature type="compositionally biased region" description="Low complexity" evidence="15">
    <location>
        <begin position="49"/>
        <end position="61"/>
    </location>
</feature>
<keyword evidence="9" id="KW-0325">Glycoprotein</keyword>
<dbReference type="PROSITE" id="PS51352">
    <property type="entry name" value="THIOREDOXIN_2"/>
    <property type="match status" value="2"/>
</dbReference>
<name>A0AAD8U5B1_LOLMU</name>
<dbReference type="Gene3D" id="3.40.30.10">
    <property type="entry name" value="Glutaredoxin"/>
    <property type="match status" value="4"/>
</dbReference>
<evidence type="ECO:0000256" key="1">
    <source>
        <dbReference type="ARBA" id="ARBA00001182"/>
    </source>
</evidence>
<feature type="signal peptide" evidence="16">
    <location>
        <begin position="1"/>
        <end position="27"/>
    </location>
</feature>
<dbReference type="InterPro" id="IPR013766">
    <property type="entry name" value="Thioredoxin_domain"/>
</dbReference>
<proteinExistence type="inferred from homology"/>
<dbReference type="CDD" id="cd02981">
    <property type="entry name" value="PDI_b_family"/>
    <property type="match status" value="1"/>
</dbReference>
<evidence type="ECO:0000256" key="10">
    <source>
        <dbReference type="ARBA" id="ARBA00023235"/>
    </source>
</evidence>
<keyword evidence="11 14" id="KW-0676">Redox-active center</keyword>
<dbReference type="CDD" id="cd02961">
    <property type="entry name" value="PDI_a_family"/>
    <property type="match status" value="1"/>
</dbReference>
<gene>
    <name evidence="18" type="ORF">QYE76_014076</name>
</gene>
<feature type="chain" id="PRO_5042017548" description="Protein disulfide isomerase-like 1-4" evidence="16">
    <location>
        <begin position="28"/>
        <end position="564"/>
    </location>
</feature>
<dbReference type="InterPro" id="IPR036249">
    <property type="entry name" value="Thioredoxin-like_sf"/>
</dbReference>
<evidence type="ECO:0000256" key="8">
    <source>
        <dbReference type="ARBA" id="ARBA00023157"/>
    </source>
</evidence>
<dbReference type="InterPro" id="IPR017937">
    <property type="entry name" value="Thioredoxin_CS"/>
</dbReference>
<keyword evidence="5 16" id="KW-0732">Signal</keyword>
<evidence type="ECO:0000256" key="5">
    <source>
        <dbReference type="ARBA" id="ARBA00022729"/>
    </source>
</evidence>
<feature type="compositionally biased region" description="Polar residues" evidence="15">
    <location>
        <begin position="547"/>
        <end position="564"/>
    </location>
</feature>
<dbReference type="SUPFAM" id="SSF52833">
    <property type="entry name" value="Thioredoxin-like"/>
    <property type="match status" value="4"/>
</dbReference>
<dbReference type="GO" id="GO:0034976">
    <property type="term" value="P:response to endoplasmic reticulum stress"/>
    <property type="evidence" value="ECO:0007669"/>
    <property type="project" value="TreeGrafter"/>
</dbReference>
<comment type="subcellular location">
    <subcellularLocation>
        <location evidence="2">Endoplasmic reticulum lumen</location>
    </subcellularLocation>
</comment>
<dbReference type="EMBL" id="JAUUTY010000001">
    <property type="protein sequence ID" value="KAK1697379.1"/>
    <property type="molecule type" value="Genomic_DNA"/>
</dbReference>
<organism evidence="18 19">
    <name type="scientific">Lolium multiflorum</name>
    <name type="common">Italian ryegrass</name>
    <name type="synonym">Lolium perenne subsp. multiflorum</name>
    <dbReference type="NCBI Taxonomy" id="4521"/>
    <lineage>
        <taxon>Eukaryota</taxon>
        <taxon>Viridiplantae</taxon>
        <taxon>Streptophyta</taxon>
        <taxon>Embryophyta</taxon>
        <taxon>Tracheophyta</taxon>
        <taxon>Spermatophyta</taxon>
        <taxon>Magnoliopsida</taxon>
        <taxon>Liliopsida</taxon>
        <taxon>Poales</taxon>
        <taxon>Poaceae</taxon>
        <taxon>BOP clade</taxon>
        <taxon>Pooideae</taxon>
        <taxon>Poodae</taxon>
        <taxon>Poeae</taxon>
        <taxon>Poeae Chloroplast Group 2 (Poeae type)</taxon>
        <taxon>Loliodinae</taxon>
        <taxon>Loliinae</taxon>
        <taxon>Lolium</taxon>
    </lineage>
</organism>
<evidence type="ECO:0000256" key="2">
    <source>
        <dbReference type="ARBA" id="ARBA00004319"/>
    </source>
</evidence>
<evidence type="ECO:0000256" key="11">
    <source>
        <dbReference type="ARBA" id="ARBA00023284"/>
    </source>
</evidence>